<dbReference type="InterPro" id="IPR036388">
    <property type="entry name" value="WH-like_DNA-bd_sf"/>
</dbReference>
<keyword evidence="11" id="KW-1185">Reference proteome</keyword>
<evidence type="ECO:0000313" key="10">
    <source>
        <dbReference type="EMBL" id="GHI27300.1"/>
    </source>
</evidence>
<dbReference type="Proteomes" id="UP001052739">
    <property type="component" value="Unassembled WGS sequence"/>
</dbReference>
<reference evidence="10" key="1">
    <citation type="submission" date="2024-05" db="EMBL/GenBank/DDBJ databases">
        <title>Whole genome shotgun sequence of Streptomyces hydrogenans NBRC 13475.</title>
        <authorList>
            <person name="Komaki H."/>
            <person name="Tamura T."/>
        </authorList>
    </citation>
    <scope>NUCLEOTIDE SEQUENCE</scope>
    <source>
        <strain evidence="10">NBRC 13475</strain>
    </source>
</reference>
<feature type="transmembrane region" description="Helical" evidence="7">
    <location>
        <begin position="167"/>
        <end position="187"/>
    </location>
</feature>
<feature type="compositionally biased region" description="Gly residues" evidence="6">
    <location>
        <begin position="345"/>
        <end position="356"/>
    </location>
</feature>
<keyword evidence="2" id="KW-0805">Transcription regulation</keyword>
<dbReference type="Gene3D" id="1.10.10.10">
    <property type="entry name" value="Winged helix-like DNA-binding domain superfamily/Winged helix DNA-binding domain"/>
    <property type="match status" value="1"/>
</dbReference>
<evidence type="ECO:0000259" key="9">
    <source>
        <dbReference type="Pfam" id="PF08281"/>
    </source>
</evidence>
<dbReference type="SUPFAM" id="SSF88946">
    <property type="entry name" value="Sigma2 domain of RNA polymerase sigma factors"/>
    <property type="match status" value="1"/>
</dbReference>
<evidence type="ECO:0000256" key="7">
    <source>
        <dbReference type="SAM" id="Phobius"/>
    </source>
</evidence>
<dbReference type="InterPro" id="IPR007627">
    <property type="entry name" value="RNA_pol_sigma70_r2"/>
</dbReference>
<evidence type="ECO:0000313" key="11">
    <source>
        <dbReference type="Proteomes" id="UP001052739"/>
    </source>
</evidence>
<comment type="caution">
    <text evidence="10">The sequence shown here is derived from an EMBL/GenBank/DDBJ whole genome shotgun (WGS) entry which is preliminary data.</text>
</comment>
<dbReference type="PANTHER" id="PTHR43133:SF8">
    <property type="entry name" value="RNA POLYMERASE SIGMA FACTOR HI_1459-RELATED"/>
    <property type="match status" value="1"/>
</dbReference>
<sequence length="356" mass="39188">MSDLFAERLQAVHHDKGKALRRLARRELASENLPSCRADAEDIVQDALVIVLTNSDRTEIDSVYDYLCAVIRNRVRDLSRRKAAAPLDTTAPTAEGHTALWVSDVELDIDAALDAEREAGRVLGKLSPQQRRLILLAEGWEYTHAEIAQITGLNRGTVATHIRRAKIALTIGAAVAAVIVTALINWLPRSSTRPRWYDIGSAPWLGGPTLAVPVLAFAAFLAAAALIYFFEYRRIARRSAERARHTEVLNLMINTTGELAARRPHMAPTPADYAAHLGIPEEWITLDTLYHGDTRQPPGTRIALLCRFSDRIVDGIIADTPRNTLPSRTPYSSSYRPYDNQPTGRGYGGDGAEGAP</sequence>
<keyword evidence="7" id="KW-0812">Transmembrane</keyword>
<evidence type="ECO:0000256" key="1">
    <source>
        <dbReference type="ARBA" id="ARBA00010641"/>
    </source>
</evidence>
<dbReference type="Pfam" id="PF08281">
    <property type="entry name" value="Sigma70_r4_2"/>
    <property type="match status" value="1"/>
</dbReference>
<feature type="domain" description="RNA polymerase sigma-70 region 2" evidence="8">
    <location>
        <begin position="20"/>
        <end position="83"/>
    </location>
</feature>
<feature type="domain" description="RNA polymerase sigma factor 70 region 4 type 2" evidence="9">
    <location>
        <begin position="119"/>
        <end position="169"/>
    </location>
</feature>
<dbReference type="Pfam" id="PF04542">
    <property type="entry name" value="Sigma70_r2"/>
    <property type="match status" value="1"/>
</dbReference>
<evidence type="ECO:0000256" key="3">
    <source>
        <dbReference type="ARBA" id="ARBA00023082"/>
    </source>
</evidence>
<gene>
    <name evidence="10" type="ORF">Shyd_86710</name>
</gene>
<feature type="region of interest" description="Disordered" evidence="6">
    <location>
        <begin position="321"/>
        <end position="356"/>
    </location>
</feature>
<accession>A0ABQ3PQJ9</accession>
<evidence type="ECO:0000256" key="4">
    <source>
        <dbReference type="ARBA" id="ARBA00023125"/>
    </source>
</evidence>
<dbReference type="InterPro" id="IPR013325">
    <property type="entry name" value="RNA_pol_sigma_r2"/>
</dbReference>
<name>A0ABQ3PQJ9_9ACTN</name>
<dbReference type="RefSeq" id="WP_190224148.1">
    <property type="nucleotide sequence ID" value="NZ_BNBS01000049.1"/>
</dbReference>
<keyword evidence="4" id="KW-0238">DNA-binding</keyword>
<keyword evidence="7" id="KW-1133">Transmembrane helix</keyword>
<organism evidence="10 11">
    <name type="scientific">Streptomyces hydrogenans</name>
    <dbReference type="NCBI Taxonomy" id="1873719"/>
    <lineage>
        <taxon>Bacteria</taxon>
        <taxon>Bacillati</taxon>
        <taxon>Actinomycetota</taxon>
        <taxon>Actinomycetes</taxon>
        <taxon>Kitasatosporales</taxon>
        <taxon>Streptomycetaceae</taxon>
        <taxon>Streptomyces</taxon>
    </lineage>
</organism>
<proteinExistence type="inferred from homology"/>
<protein>
    <submittedName>
        <fullName evidence="10">Uncharacterized protein</fullName>
    </submittedName>
</protein>
<dbReference type="NCBIfam" id="TIGR02937">
    <property type="entry name" value="sigma70-ECF"/>
    <property type="match status" value="1"/>
</dbReference>
<dbReference type="PANTHER" id="PTHR43133">
    <property type="entry name" value="RNA POLYMERASE ECF-TYPE SIGMA FACTO"/>
    <property type="match status" value="1"/>
</dbReference>
<dbReference type="InterPro" id="IPR039425">
    <property type="entry name" value="RNA_pol_sigma-70-like"/>
</dbReference>
<feature type="compositionally biased region" description="Low complexity" evidence="6">
    <location>
        <begin position="326"/>
        <end position="338"/>
    </location>
</feature>
<dbReference type="InterPro" id="IPR013324">
    <property type="entry name" value="RNA_pol_sigma_r3/r4-like"/>
</dbReference>
<dbReference type="InterPro" id="IPR013249">
    <property type="entry name" value="RNA_pol_sigma70_r4_t2"/>
</dbReference>
<evidence type="ECO:0000259" key="8">
    <source>
        <dbReference type="Pfam" id="PF04542"/>
    </source>
</evidence>
<evidence type="ECO:0000256" key="2">
    <source>
        <dbReference type="ARBA" id="ARBA00023015"/>
    </source>
</evidence>
<dbReference type="InterPro" id="IPR014284">
    <property type="entry name" value="RNA_pol_sigma-70_dom"/>
</dbReference>
<keyword evidence="3" id="KW-0731">Sigma factor</keyword>
<dbReference type="SUPFAM" id="SSF88659">
    <property type="entry name" value="Sigma3 and sigma4 domains of RNA polymerase sigma factors"/>
    <property type="match status" value="1"/>
</dbReference>
<comment type="similarity">
    <text evidence="1">Belongs to the sigma-70 factor family. ECF subfamily.</text>
</comment>
<keyword evidence="7" id="KW-0472">Membrane</keyword>
<evidence type="ECO:0000256" key="5">
    <source>
        <dbReference type="ARBA" id="ARBA00023163"/>
    </source>
</evidence>
<dbReference type="EMBL" id="BNDW01000117">
    <property type="protein sequence ID" value="GHI27300.1"/>
    <property type="molecule type" value="Genomic_DNA"/>
</dbReference>
<keyword evidence="5" id="KW-0804">Transcription</keyword>
<evidence type="ECO:0000256" key="6">
    <source>
        <dbReference type="SAM" id="MobiDB-lite"/>
    </source>
</evidence>
<dbReference type="CDD" id="cd06171">
    <property type="entry name" value="Sigma70_r4"/>
    <property type="match status" value="1"/>
</dbReference>
<dbReference type="Gene3D" id="1.10.1740.10">
    <property type="match status" value="1"/>
</dbReference>
<feature type="transmembrane region" description="Helical" evidence="7">
    <location>
        <begin position="207"/>
        <end position="230"/>
    </location>
</feature>